<name>A0AAE0GV11_9CHLO</name>
<proteinExistence type="predicted"/>
<comment type="caution">
    <text evidence="1">The sequence shown here is derived from an EMBL/GenBank/DDBJ whole genome shotgun (WGS) entry which is preliminary data.</text>
</comment>
<dbReference type="AlphaFoldDB" id="A0AAE0GV11"/>
<protein>
    <submittedName>
        <fullName evidence="1">Uncharacterized protein</fullName>
    </submittedName>
</protein>
<reference evidence="1 2" key="1">
    <citation type="journal article" date="2015" name="Genome Biol. Evol.">
        <title>Comparative Genomics of a Bacterivorous Green Alga Reveals Evolutionary Causalities and Consequences of Phago-Mixotrophic Mode of Nutrition.</title>
        <authorList>
            <person name="Burns J.A."/>
            <person name="Paasch A."/>
            <person name="Narechania A."/>
            <person name="Kim E."/>
        </authorList>
    </citation>
    <scope>NUCLEOTIDE SEQUENCE [LARGE SCALE GENOMIC DNA]</scope>
    <source>
        <strain evidence="1 2">PLY_AMNH</strain>
    </source>
</reference>
<dbReference type="EMBL" id="LGRX02002103">
    <property type="protein sequence ID" value="KAK3284879.1"/>
    <property type="molecule type" value="Genomic_DNA"/>
</dbReference>
<keyword evidence="2" id="KW-1185">Reference proteome</keyword>
<dbReference type="Proteomes" id="UP001190700">
    <property type="component" value="Unassembled WGS sequence"/>
</dbReference>
<accession>A0AAE0GV11</accession>
<evidence type="ECO:0000313" key="1">
    <source>
        <dbReference type="EMBL" id="KAK3284879.1"/>
    </source>
</evidence>
<gene>
    <name evidence="1" type="ORF">CYMTET_7490</name>
</gene>
<organism evidence="1 2">
    <name type="scientific">Cymbomonas tetramitiformis</name>
    <dbReference type="NCBI Taxonomy" id="36881"/>
    <lineage>
        <taxon>Eukaryota</taxon>
        <taxon>Viridiplantae</taxon>
        <taxon>Chlorophyta</taxon>
        <taxon>Pyramimonadophyceae</taxon>
        <taxon>Pyramimonadales</taxon>
        <taxon>Pyramimonadaceae</taxon>
        <taxon>Cymbomonas</taxon>
    </lineage>
</organism>
<evidence type="ECO:0000313" key="2">
    <source>
        <dbReference type="Proteomes" id="UP001190700"/>
    </source>
</evidence>
<sequence>MQRLIQNDENKNFILESRAETIIGFLKRILLPDNPFSVSKELALNVLMEMEAIPNNVEKMQEHGIPATLVQVINDAKDSEAEFFETAVKLYCALNSSIQAHATDHSPSERTVKLENFAMLASYSGRESRDALDDENRILEMRNKLMKDLVGKKVETSFPDSMNEAEARATLVDRAAVVIFVLNKHTQVARVRLERHLWDKTCKEMELDTNKVFLYVIHDPDFESPPWFQKLQSKEPENFFHLDYDRHGSNHQFNLLVKRLSTLLGGTAEETSGQVRPLL</sequence>